<dbReference type="InterPro" id="IPR021109">
    <property type="entry name" value="Peptidase_aspartic_dom_sf"/>
</dbReference>
<comment type="caution">
    <text evidence="3">The sequence shown here is derived from an EMBL/GenBank/DDBJ whole genome shotgun (WGS) entry which is preliminary data.</text>
</comment>
<protein>
    <submittedName>
        <fullName evidence="3">Uncharacterized protein</fullName>
    </submittedName>
</protein>
<dbReference type="EMBL" id="SSTE01009109">
    <property type="protein sequence ID" value="KAA0053837.1"/>
    <property type="molecule type" value="Genomic_DNA"/>
</dbReference>
<feature type="compositionally biased region" description="Basic and acidic residues" evidence="1">
    <location>
        <begin position="177"/>
        <end position="190"/>
    </location>
</feature>
<dbReference type="Gene3D" id="2.40.70.10">
    <property type="entry name" value="Acid Proteases"/>
    <property type="match status" value="1"/>
</dbReference>
<evidence type="ECO:0000313" key="3">
    <source>
        <dbReference type="EMBL" id="TYK25563.1"/>
    </source>
</evidence>
<gene>
    <name evidence="3" type="ORF">E5676_scaffold352G007170</name>
    <name evidence="2" type="ORF">E6C27_scaffold135G002270</name>
</gene>
<feature type="region of interest" description="Disordered" evidence="1">
    <location>
        <begin position="152"/>
        <end position="206"/>
    </location>
</feature>
<evidence type="ECO:0000313" key="2">
    <source>
        <dbReference type="EMBL" id="KAA0053837.1"/>
    </source>
</evidence>
<organism evidence="3 5">
    <name type="scientific">Cucumis melo var. makuwa</name>
    <name type="common">Oriental melon</name>
    <dbReference type="NCBI Taxonomy" id="1194695"/>
    <lineage>
        <taxon>Eukaryota</taxon>
        <taxon>Viridiplantae</taxon>
        <taxon>Streptophyta</taxon>
        <taxon>Embryophyta</taxon>
        <taxon>Tracheophyta</taxon>
        <taxon>Spermatophyta</taxon>
        <taxon>Magnoliopsida</taxon>
        <taxon>eudicotyledons</taxon>
        <taxon>Gunneridae</taxon>
        <taxon>Pentapetalae</taxon>
        <taxon>rosids</taxon>
        <taxon>fabids</taxon>
        <taxon>Cucurbitales</taxon>
        <taxon>Cucurbitaceae</taxon>
        <taxon>Benincaseae</taxon>
        <taxon>Cucumis</taxon>
    </lineage>
</organism>
<evidence type="ECO:0000256" key="1">
    <source>
        <dbReference type="SAM" id="MobiDB-lite"/>
    </source>
</evidence>
<accession>A0A5D3DPI1</accession>
<evidence type="ECO:0000313" key="5">
    <source>
        <dbReference type="Proteomes" id="UP000321947"/>
    </source>
</evidence>
<reference evidence="4 5" key="1">
    <citation type="submission" date="2019-08" db="EMBL/GenBank/DDBJ databases">
        <title>Draft genome sequences of two oriental melons (Cucumis melo L. var makuwa).</title>
        <authorList>
            <person name="Kwon S.-Y."/>
        </authorList>
    </citation>
    <scope>NUCLEOTIDE SEQUENCE [LARGE SCALE GENOMIC DNA]</scope>
    <source>
        <strain evidence="5">cv. Chang Bougi</strain>
        <strain evidence="4">cv. SW 3</strain>
        <tissue evidence="3">Leaf</tissue>
    </source>
</reference>
<sequence>MLYLVEVFDSIRFLESRLGEIFEKADIIDVVAGRLKGLLIQKSLARVDTLKGKVGQTDVNTRLNLTMRAMTNQAPTGGAIPVSEVKILEPMPFCGARDAKALENFIFDLEQYFKILGNTLKKELRSQFYPENMEIRVRQKLCELKHTDHIRDAQDVRRHQNSSLGRNKNSSPSSSKVIERDKRPSGDRRPYQPNTGNTWLGPNNQNSSNRSLSCFIYSDDKSSEAEGEVDQTEEGENPRIRTIKFQSSLQEKAVETRVPVERGLVYVDTWINQKPTKSTMVDSGATHNFITEIEARRLRLHWEKDSGRIKAMNSVSLPIVGLVK</sequence>
<dbReference type="Proteomes" id="UP000321947">
    <property type="component" value="Unassembled WGS sequence"/>
</dbReference>
<name>A0A5D3DPI1_CUCMM</name>
<feature type="compositionally biased region" description="Polar residues" evidence="1">
    <location>
        <begin position="161"/>
        <end position="176"/>
    </location>
</feature>
<dbReference type="EMBL" id="SSTD01003829">
    <property type="protein sequence ID" value="TYK25563.1"/>
    <property type="molecule type" value="Genomic_DNA"/>
</dbReference>
<dbReference type="OrthoDB" id="1939491at2759"/>
<feature type="compositionally biased region" description="Polar residues" evidence="1">
    <location>
        <begin position="192"/>
        <end position="206"/>
    </location>
</feature>
<dbReference type="Proteomes" id="UP000321393">
    <property type="component" value="Unassembled WGS sequence"/>
</dbReference>
<evidence type="ECO:0000313" key="4">
    <source>
        <dbReference type="Proteomes" id="UP000321393"/>
    </source>
</evidence>
<dbReference type="AlphaFoldDB" id="A0A5D3DPI1"/>
<proteinExistence type="predicted"/>